<dbReference type="OrthoDB" id="357521at2"/>
<dbReference type="Proteomes" id="UP000269148">
    <property type="component" value="Unassembled WGS sequence"/>
</dbReference>
<dbReference type="SMR" id="A0A3L8GJC1"/>
<gene>
    <name evidence="9" type="ORF">DIY07_04785</name>
    <name evidence="8" type="ORF">DQ08_04395</name>
</gene>
<dbReference type="Pfam" id="PF06081">
    <property type="entry name" value="ArAE_1"/>
    <property type="match status" value="1"/>
</dbReference>
<sequence length="322" mass="37058">MSLLERTIKMVLATVLAIIIAEYLGLTYALSAGLISLLSVLDTRQTSLMVAKNRLLAFVIAFAIAITVFFFLGYGLIAFALYLVLAVPLLYYFKIESGLVPITVLVTHLMTSQSLAFSILLNEFAIFAIGTGLALLLNIYMGSNDSQIKAFHQTIEQKMKAILYQLEDCLLHQNGQELNLMVRQLDLDLDAALQLVYRESDNKLFQQTNYQVHYFEMRRRQNTLLKQMVKTSLAIKEPSRESILLSHLFHETAKQLSEKNSAVTLIDDIEQLLEVYRQRELPQSRQEFEMRALLFQLLQDLERFITEKTSFYHDYKNDTEYD</sequence>
<evidence type="ECO:0000313" key="10">
    <source>
        <dbReference type="Proteomes" id="UP000025245"/>
    </source>
</evidence>
<evidence type="ECO:0000256" key="1">
    <source>
        <dbReference type="ARBA" id="ARBA00004651"/>
    </source>
</evidence>
<dbReference type="STRING" id="1346.BMF34_04485"/>
<dbReference type="GO" id="GO:0005886">
    <property type="term" value="C:plasma membrane"/>
    <property type="evidence" value="ECO:0007669"/>
    <property type="project" value="UniProtKB-SubCell"/>
</dbReference>
<dbReference type="EMBL" id="QLQD01000045">
    <property type="protein sequence ID" value="RLU57205.1"/>
    <property type="molecule type" value="Genomic_DNA"/>
</dbReference>
<keyword evidence="3 6" id="KW-0812">Transmembrane</keyword>
<proteinExistence type="predicted"/>
<keyword evidence="10" id="KW-1185">Reference proteome</keyword>
<dbReference type="Proteomes" id="UP000025245">
    <property type="component" value="Chromosome"/>
</dbReference>
<name>A0A3L8GJC1_STRIN</name>
<evidence type="ECO:0000313" key="11">
    <source>
        <dbReference type="Proteomes" id="UP000269148"/>
    </source>
</evidence>
<keyword evidence="2" id="KW-1003">Cell membrane</keyword>
<dbReference type="GeneID" id="35765266"/>
<feature type="transmembrane region" description="Helical" evidence="6">
    <location>
        <begin position="91"/>
        <end position="110"/>
    </location>
</feature>
<organism evidence="9 11">
    <name type="scientific">Streptococcus iniae</name>
    <name type="common">Streptococcus shiloi</name>
    <dbReference type="NCBI Taxonomy" id="1346"/>
    <lineage>
        <taxon>Bacteria</taxon>
        <taxon>Bacillati</taxon>
        <taxon>Bacillota</taxon>
        <taxon>Bacilli</taxon>
        <taxon>Lactobacillales</taxon>
        <taxon>Streptococcaceae</taxon>
        <taxon>Streptococcus</taxon>
    </lineage>
</organism>
<accession>A0A3L8GJC1</accession>
<evidence type="ECO:0000313" key="8">
    <source>
        <dbReference type="EMBL" id="AHY15708.1"/>
    </source>
</evidence>
<feature type="domain" description="Putative aromatic acid exporter C-terminal" evidence="7">
    <location>
        <begin position="146"/>
        <end position="308"/>
    </location>
</feature>
<dbReference type="KEGG" id="siq:DQ08_04395"/>
<feature type="transmembrane region" description="Helical" evidence="6">
    <location>
        <begin position="55"/>
        <end position="84"/>
    </location>
</feature>
<keyword evidence="5 6" id="KW-0472">Membrane</keyword>
<keyword evidence="4 6" id="KW-1133">Transmembrane helix</keyword>
<evidence type="ECO:0000259" key="7">
    <source>
        <dbReference type="Pfam" id="PF11728"/>
    </source>
</evidence>
<reference evidence="8 10" key="1">
    <citation type="journal article" date="2014" name="Genome Announc.">
        <title>Complete Genome Sequence of a Virulent Strain, Streptococcus iniae ISET0901, Isolated from Diseased Tilapia.</title>
        <authorList>
            <person name="Pridgeon J.W."/>
            <person name="Zhang D."/>
            <person name="Zhang L."/>
        </authorList>
    </citation>
    <scope>NUCLEOTIDE SEQUENCE [LARGE SCALE GENOMIC DNA]</scope>
    <source>
        <strain evidence="8 10">ISET0901</strain>
    </source>
</reference>
<dbReference type="InterPro" id="IPR038323">
    <property type="entry name" value="ArAE_1_C_sf"/>
</dbReference>
<dbReference type="Pfam" id="PF11728">
    <property type="entry name" value="ArAE_1_C"/>
    <property type="match status" value="1"/>
</dbReference>
<dbReference type="InterPro" id="IPR052984">
    <property type="entry name" value="UPF0421"/>
</dbReference>
<dbReference type="RefSeq" id="WP_003099475.1">
    <property type="nucleotide sequence ID" value="NZ_CP010783.1"/>
</dbReference>
<comment type="subcellular location">
    <subcellularLocation>
        <location evidence="1">Cell membrane</location>
        <topology evidence="1">Multi-pass membrane protein</topology>
    </subcellularLocation>
</comment>
<dbReference type="PANTHER" id="PTHR40064">
    <property type="entry name" value="MEMBRANE PROTEIN-RELATED"/>
    <property type="match status" value="1"/>
</dbReference>
<dbReference type="Gene3D" id="1.20.120.940">
    <property type="entry name" value="Putative aromatic acid exporter, C-terminal domain"/>
    <property type="match status" value="1"/>
</dbReference>
<dbReference type="AlphaFoldDB" id="A0A3L8GJC1"/>
<evidence type="ECO:0000256" key="2">
    <source>
        <dbReference type="ARBA" id="ARBA00022475"/>
    </source>
</evidence>
<evidence type="ECO:0000256" key="3">
    <source>
        <dbReference type="ARBA" id="ARBA00022692"/>
    </source>
</evidence>
<evidence type="ECO:0000313" key="9">
    <source>
        <dbReference type="EMBL" id="RLU57205.1"/>
    </source>
</evidence>
<dbReference type="KEGG" id="siz:SI82_04595"/>
<evidence type="ECO:0000256" key="5">
    <source>
        <dbReference type="ARBA" id="ARBA00023136"/>
    </source>
</evidence>
<dbReference type="InterPro" id="IPR010343">
    <property type="entry name" value="ArAE_1"/>
</dbReference>
<evidence type="ECO:0000256" key="6">
    <source>
        <dbReference type="SAM" id="Phobius"/>
    </source>
</evidence>
<dbReference type="EMBL" id="CP007586">
    <property type="protein sequence ID" value="AHY15708.1"/>
    <property type="molecule type" value="Genomic_DNA"/>
</dbReference>
<feature type="transmembrane region" description="Helical" evidence="6">
    <location>
        <begin position="116"/>
        <end position="140"/>
    </location>
</feature>
<dbReference type="PANTHER" id="PTHR40064:SF1">
    <property type="entry name" value="MEMBRANE PROTEIN"/>
    <property type="match status" value="1"/>
</dbReference>
<protein>
    <submittedName>
        <fullName evidence="9">Aromatic acid exporter family protein</fullName>
    </submittedName>
    <submittedName>
        <fullName evidence="8">Membrane protein</fullName>
    </submittedName>
</protein>
<dbReference type="KEGG" id="sio:DW64_04390"/>
<reference evidence="9 11" key="2">
    <citation type="submission" date="2018-06" db="EMBL/GenBank/DDBJ databases">
        <title>Mutators as drivers of adaptation in pathogenic bacteria and a risk factor for host jumps and vaccine escape.</title>
        <authorList>
            <person name="Barnes A.C."/>
            <person name="Silayeva O."/>
        </authorList>
    </citation>
    <scope>NUCLEOTIDE SEQUENCE [LARGE SCALE GENOMIC DNA]</scope>
    <source>
        <strain evidence="9 11">QMA0445</strain>
    </source>
</reference>
<evidence type="ECO:0000256" key="4">
    <source>
        <dbReference type="ARBA" id="ARBA00022989"/>
    </source>
</evidence>
<dbReference type="InterPro" id="IPR021062">
    <property type="entry name" value="ArAE_1_C"/>
</dbReference>
<feature type="transmembrane region" description="Helical" evidence="6">
    <location>
        <begin position="12"/>
        <end position="35"/>
    </location>
</feature>